<dbReference type="CDD" id="cd16143">
    <property type="entry name" value="ARS_like"/>
    <property type="match status" value="1"/>
</dbReference>
<sequence length="476" mass="53674">MKPNIILIYADDLGYGDVSCYNPDSKISTPNIDRLAEEGIRFADAHAPDTVCSPSRYGILTGQYSWRTDRKSGNPPPGTQPWIKKGRVALPEMLQQKGYTTAVFGKWGLGADWNSAAKPGREGLDTSPRGIDYTKPIFAGKDFGFSHEEVHLWYGKEVHQTTYPCHSDPNAYEKVDGGRWYFVNGMSRGGDPNFSAFDMEEAQMHYIERTVDWIKSNDSPFFIYYAPHIPHWPHVPAKQFHGVTSLGYYGDFVAQLDWAVGQIVDALESSDELENTVIIFCSDNGPEVQTYDYHKLGHASSGDWRGVKRDAWEGGHRTPFIIRWPEISNPGSVTDRLVCQTDIYATVADLLDVSLSKDCAEDSFSFLDELLPEHCVKEQRELAIYHTGFSNKLAIRKGDWVLIDDPSGDNGEQEPEWLCRERGVVPHELGVELFDLNSDMQQTTNLAVEHPEIVENLLRHLRKAVQAGRTRKCVIN</sequence>
<dbReference type="Gene3D" id="3.40.720.10">
    <property type="entry name" value="Alkaline Phosphatase, subunit A"/>
    <property type="match status" value="1"/>
</dbReference>
<dbReference type="GO" id="GO:0004065">
    <property type="term" value="F:arylsulfatase activity"/>
    <property type="evidence" value="ECO:0007669"/>
    <property type="project" value="TreeGrafter"/>
</dbReference>
<accession>A0A6B2M064</accession>
<evidence type="ECO:0000256" key="1">
    <source>
        <dbReference type="ARBA" id="ARBA00008779"/>
    </source>
</evidence>
<evidence type="ECO:0000256" key="2">
    <source>
        <dbReference type="ARBA" id="ARBA00022801"/>
    </source>
</evidence>
<organism evidence="4 5">
    <name type="scientific">Oceanipulchritudo coccoides</name>
    <dbReference type="NCBI Taxonomy" id="2706888"/>
    <lineage>
        <taxon>Bacteria</taxon>
        <taxon>Pseudomonadati</taxon>
        <taxon>Verrucomicrobiota</taxon>
        <taxon>Opitutia</taxon>
        <taxon>Puniceicoccales</taxon>
        <taxon>Oceanipulchritudinaceae</taxon>
        <taxon>Oceanipulchritudo</taxon>
    </lineage>
</organism>
<dbReference type="InterPro" id="IPR000917">
    <property type="entry name" value="Sulfatase_N"/>
</dbReference>
<dbReference type="Gene3D" id="3.30.1120.10">
    <property type="match status" value="1"/>
</dbReference>
<dbReference type="EMBL" id="JAAGNX010000001">
    <property type="protein sequence ID" value="NDV61726.1"/>
    <property type="molecule type" value="Genomic_DNA"/>
</dbReference>
<proteinExistence type="inferred from homology"/>
<protein>
    <submittedName>
        <fullName evidence="4">Arylsulfatase</fullName>
    </submittedName>
</protein>
<dbReference type="RefSeq" id="WP_163962916.1">
    <property type="nucleotide sequence ID" value="NZ_JAAGNX010000001.1"/>
</dbReference>
<feature type="domain" description="Sulfatase N-terminal" evidence="3">
    <location>
        <begin position="3"/>
        <end position="353"/>
    </location>
</feature>
<dbReference type="Pfam" id="PF00884">
    <property type="entry name" value="Sulfatase"/>
    <property type="match status" value="1"/>
</dbReference>
<name>A0A6B2M064_9BACT</name>
<comment type="caution">
    <text evidence="4">The sequence shown here is derived from an EMBL/GenBank/DDBJ whole genome shotgun (WGS) entry which is preliminary data.</text>
</comment>
<dbReference type="InterPro" id="IPR050738">
    <property type="entry name" value="Sulfatase"/>
</dbReference>
<reference evidence="4 5" key="1">
    <citation type="submission" date="2020-02" db="EMBL/GenBank/DDBJ databases">
        <title>Albibacoteraceae fam. nov., the first described family within the subdivision 4 Verrucomicrobia.</title>
        <authorList>
            <person name="Xi F."/>
        </authorList>
    </citation>
    <scope>NUCLEOTIDE SEQUENCE [LARGE SCALE GENOMIC DNA]</scope>
    <source>
        <strain evidence="4 5">CK1056</strain>
    </source>
</reference>
<gene>
    <name evidence="4" type="ORF">G0Q06_04620</name>
</gene>
<dbReference type="PANTHER" id="PTHR42693">
    <property type="entry name" value="ARYLSULFATASE FAMILY MEMBER"/>
    <property type="match status" value="1"/>
</dbReference>
<dbReference type="Proteomes" id="UP000478417">
    <property type="component" value="Unassembled WGS sequence"/>
</dbReference>
<comment type="similarity">
    <text evidence="1">Belongs to the sulfatase family.</text>
</comment>
<evidence type="ECO:0000313" key="4">
    <source>
        <dbReference type="EMBL" id="NDV61726.1"/>
    </source>
</evidence>
<keyword evidence="5" id="KW-1185">Reference proteome</keyword>
<dbReference type="AlphaFoldDB" id="A0A6B2M064"/>
<dbReference type="PANTHER" id="PTHR42693:SF53">
    <property type="entry name" value="ENDO-4-O-SULFATASE"/>
    <property type="match status" value="1"/>
</dbReference>
<dbReference type="InterPro" id="IPR017850">
    <property type="entry name" value="Alkaline_phosphatase_core_sf"/>
</dbReference>
<evidence type="ECO:0000259" key="3">
    <source>
        <dbReference type="Pfam" id="PF00884"/>
    </source>
</evidence>
<evidence type="ECO:0000313" key="5">
    <source>
        <dbReference type="Proteomes" id="UP000478417"/>
    </source>
</evidence>
<keyword evidence="2" id="KW-0378">Hydrolase</keyword>
<dbReference type="SUPFAM" id="SSF53649">
    <property type="entry name" value="Alkaline phosphatase-like"/>
    <property type="match status" value="1"/>
</dbReference>